<dbReference type="Proteomes" id="UP001256646">
    <property type="component" value="Unassembled WGS sequence"/>
</dbReference>
<protein>
    <submittedName>
        <fullName evidence="2">Uncharacterized protein</fullName>
    </submittedName>
</protein>
<feature type="transmembrane region" description="Helical" evidence="1">
    <location>
        <begin position="12"/>
        <end position="31"/>
    </location>
</feature>
<keyword evidence="1" id="KW-1133">Transmembrane helix</keyword>
<dbReference type="RefSeq" id="WP_309556597.1">
    <property type="nucleotide sequence ID" value="NZ_JAVJAN010000026.1"/>
</dbReference>
<keyword evidence="1" id="KW-0472">Membrane</keyword>
<evidence type="ECO:0000256" key="1">
    <source>
        <dbReference type="SAM" id="Phobius"/>
    </source>
</evidence>
<accession>A0ABU1EIK0</accession>
<keyword evidence="1" id="KW-0812">Transmembrane</keyword>
<keyword evidence="3" id="KW-1185">Reference proteome</keyword>
<reference evidence="2 3" key="1">
    <citation type="submission" date="2023-09" db="EMBL/GenBank/DDBJ databases">
        <authorList>
            <person name="Zhai L."/>
        </authorList>
    </citation>
    <scope>NUCLEOTIDE SEQUENCE [LARGE SCALE GENOMIC DNA]</scope>
    <source>
        <strain evidence="2 3">5 N-1</strain>
    </source>
</reference>
<evidence type="ECO:0000313" key="3">
    <source>
        <dbReference type="Proteomes" id="UP001256646"/>
    </source>
</evidence>
<gene>
    <name evidence="2" type="ORF">RGC78_10500</name>
</gene>
<feature type="transmembrane region" description="Helical" evidence="1">
    <location>
        <begin position="43"/>
        <end position="63"/>
    </location>
</feature>
<evidence type="ECO:0000313" key="2">
    <source>
        <dbReference type="EMBL" id="MDR5587897.1"/>
    </source>
</evidence>
<dbReference type="EMBL" id="JAVJAN010000026">
    <property type="protein sequence ID" value="MDR5587897.1"/>
    <property type="molecule type" value="Genomic_DNA"/>
</dbReference>
<proteinExistence type="predicted"/>
<sequence length="326" mass="38413">MEVKAKRKDILILIFSVILLGVQISLISNILFDKYYKDNIKLFVLIIIVLLLLNIFLIINIMIKYEIYKKEIELKFVYDYSKKKFIDIPFNSTSVNARVLFDNLPEKHKDKIYYNIEERIINGLTEDNLESHKQFFHFIDCFLIQLIFTRILKGRIQRDKKKKYFDIDINYLKELLVKFRYIDVDEMLGVCNSISIGNIVLKSSCLSLPEGFNIKKVEKNNIRLESKYGFIYLKWDSCAGGVSQETKMISEIEGINLDECNEITVNLSLEYGFKPLKLFKSSTVEFEDFIKVCEQQMVKFDKSTTVSKYKLKLMHELSRKVIEKSI</sequence>
<comment type="caution">
    <text evidence="2">The sequence shown here is derived from an EMBL/GenBank/DDBJ whole genome shotgun (WGS) entry which is preliminary data.</text>
</comment>
<name>A0ABU1EIK0_9CLOT</name>
<organism evidence="2 3">
    <name type="scientific">Clostridium aquiflavi</name>
    <dbReference type="NCBI Taxonomy" id="3073603"/>
    <lineage>
        <taxon>Bacteria</taxon>
        <taxon>Bacillati</taxon>
        <taxon>Bacillota</taxon>
        <taxon>Clostridia</taxon>
        <taxon>Eubacteriales</taxon>
        <taxon>Clostridiaceae</taxon>
        <taxon>Clostridium</taxon>
    </lineage>
</organism>